<feature type="region of interest" description="Disordered" evidence="4">
    <location>
        <begin position="532"/>
        <end position="557"/>
    </location>
</feature>
<dbReference type="GO" id="GO:0003682">
    <property type="term" value="F:chromatin binding"/>
    <property type="evidence" value="ECO:0007669"/>
    <property type="project" value="TreeGrafter"/>
</dbReference>
<dbReference type="PANTHER" id="PTHR12585:SF70">
    <property type="entry name" value="RAD21_REC8 N TERMINAL DOMAIN PROTEIN (AFU_ORTHOLOGUE AFUA_6G02900)"/>
    <property type="match status" value="1"/>
</dbReference>
<dbReference type="Pfam" id="PF04824">
    <property type="entry name" value="Rad21_Rec8"/>
    <property type="match status" value="1"/>
</dbReference>
<dbReference type="GO" id="GO:0007064">
    <property type="term" value="P:mitotic sister chromatid cohesion"/>
    <property type="evidence" value="ECO:0007669"/>
    <property type="project" value="TreeGrafter"/>
</dbReference>
<dbReference type="AlphaFoldDB" id="A0A3N4KUE2"/>
<evidence type="ECO:0000256" key="1">
    <source>
        <dbReference type="ARBA" id="ARBA00004123"/>
    </source>
</evidence>
<evidence type="ECO:0000256" key="2">
    <source>
        <dbReference type="ARBA" id="ARBA00009870"/>
    </source>
</evidence>
<evidence type="ECO:0008006" key="9">
    <source>
        <dbReference type="Google" id="ProtNLM"/>
    </source>
</evidence>
<dbReference type="CDD" id="cd21789">
    <property type="entry name" value="Rad21_Rec8_M_SpRec8p-like"/>
    <property type="match status" value="1"/>
</dbReference>
<gene>
    <name evidence="7" type="ORF">P167DRAFT_564648</name>
</gene>
<evidence type="ECO:0000313" key="7">
    <source>
        <dbReference type="EMBL" id="RPB13118.1"/>
    </source>
</evidence>
<reference evidence="7 8" key="1">
    <citation type="journal article" date="2018" name="Nat. Ecol. Evol.">
        <title>Pezizomycetes genomes reveal the molecular basis of ectomycorrhizal truffle lifestyle.</title>
        <authorList>
            <person name="Murat C."/>
            <person name="Payen T."/>
            <person name="Noel B."/>
            <person name="Kuo A."/>
            <person name="Morin E."/>
            <person name="Chen J."/>
            <person name="Kohler A."/>
            <person name="Krizsan K."/>
            <person name="Balestrini R."/>
            <person name="Da Silva C."/>
            <person name="Montanini B."/>
            <person name="Hainaut M."/>
            <person name="Levati E."/>
            <person name="Barry K.W."/>
            <person name="Belfiori B."/>
            <person name="Cichocki N."/>
            <person name="Clum A."/>
            <person name="Dockter R.B."/>
            <person name="Fauchery L."/>
            <person name="Guy J."/>
            <person name="Iotti M."/>
            <person name="Le Tacon F."/>
            <person name="Lindquist E.A."/>
            <person name="Lipzen A."/>
            <person name="Malagnac F."/>
            <person name="Mello A."/>
            <person name="Molinier V."/>
            <person name="Miyauchi S."/>
            <person name="Poulain J."/>
            <person name="Riccioni C."/>
            <person name="Rubini A."/>
            <person name="Sitrit Y."/>
            <person name="Splivallo R."/>
            <person name="Traeger S."/>
            <person name="Wang M."/>
            <person name="Zifcakova L."/>
            <person name="Wipf D."/>
            <person name="Zambonelli A."/>
            <person name="Paolocci F."/>
            <person name="Nowrousian M."/>
            <person name="Ottonello S."/>
            <person name="Baldrian P."/>
            <person name="Spatafora J.W."/>
            <person name="Henrissat B."/>
            <person name="Nagy L.G."/>
            <person name="Aury J.M."/>
            <person name="Wincker P."/>
            <person name="Grigoriev I.V."/>
            <person name="Bonfante P."/>
            <person name="Martin F.M."/>
        </authorList>
    </citation>
    <scope>NUCLEOTIDE SEQUENCE [LARGE SCALE GENOMIC DNA]</scope>
    <source>
        <strain evidence="7 8">CCBAS932</strain>
    </source>
</reference>
<dbReference type="SUPFAM" id="SSF46785">
    <property type="entry name" value="Winged helix' DNA-binding domain"/>
    <property type="match status" value="1"/>
</dbReference>
<dbReference type="Gene3D" id="1.10.10.580">
    <property type="entry name" value="Structural maintenance of chromosome 1. Chain E"/>
    <property type="match status" value="1"/>
</dbReference>
<evidence type="ECO:0000256" key="4">
    <source>
        <dbReference type="SAM" id="MobiDB-lite"/>
    </source>
</evidence>
<keyword evidence="3" id="KW-0539">Nucleus</keyword>
<dbReference type="PANTHER" id="PTHR12585">
    <property type="entry name" value="SCC1 / RAD21 FAMILY MEMBER"/>
    <property type="match status" value="1"/>
</dbReference>
<organism evidence="7 8">
    <name type="scientific">Morchella conica CCBAS932</name>
    <dbReference type="NCBI Taxonomy" id="1392247"/>
    <lineage>
        <taxon>Eukaryota</taxon>
        <taxon>Fungi</taxon>
        <taxon>Dikarya</taxon>
        <taxon>Ascomycota</taxon>
        <taxon>Pezizomycotina</taxon>
        <taxon>Pezizomycetes</taxon>
        <taxon>Pezizales</taxon>
        <taxon>Morchellaceae</taxon>
        <taxon>Morchella</taxon>
    </lineage>
</organism>
<dbReference type="Pfam" id="PF04825">
    <property type="entry name" value="Rad21_Rec8_N"/>
    <property type="match status" value="1"/>
</dbReference>
<dbReference type="Proteomes" id="UP000277580">
    <property type="component" value="Unassembled WGS sequence"/>
</dbReference>
<dbReference type="InterPro" id="IPR039781">
    <property type="entry name" value="Rad21/Rec8-like"/>
</dbReference>
<evidence type="ECO:0000259" key="5">
    <source>
        <dbReference type="Pfam" id="PF04824"/>
    </source>
</evidence>
<feature type="domain" description="Rad21/Rec8-like protein N-terminal" evidence="6">
    <location>
        <begin position="1"/>
        <end position="113"/>
    </location>
</feature>
<dbReference type="GO" id="GO:0005634">
    <property type="term" value="C:nucleus"/>
    <property type="evidence" value="ECO:0007669"/>
    <property type="project" value="UniProtKB-SubCell"/>
</dbReference>
<comment type="similarity">
    <text evidence="2">Belongs to the rad21 family.</text>
</comment>
<feature type="region of interest" description="Disordered" evidence="4">
    <location>
        <begin position="320"/>
        <end position="351"/>
    </location>
</feature>
<feature type="region of interest" description="Disordered" evidence="4">
    <location>
        <begin position="246"/>
        <end position="270"/>
    </location>
</feature>
<comment type="subcellular location">
    <subcellularLocation>
        <location evidence="1">Nucleus</location>
    </subcellularLocation>
</comment>
<feature type="region of interest" description="Disordered" evidence="4">
    <location>
        <begin position="439"/>
        <end position="464"/>
    </location>
</feature>
<dbReference type="EMBL" id="ML119124">
    <property type="protein sequence ID" value="RPB13118.1"/>
    <property type="molecule type" value="Genomic_DNA"/>
</dbReference>
<feature type="domain" description="Rad21/Rec8-like protein C-terminal eukaryotic" evidence="5">
    <location>
        <begin position="671"/>
        <end position="708"/>
    </location>
</feature>
<sequence length="712" mass="78099">MFYSHEVLTQRKYGVATIWLVATIGSKSGLKKVHRKDILSVNVPKACETVIQPDAPLALRLQSNLLYGISRVYSGQCDYLMSDAAMAHMNIKRLIRATTVKNLDLMSGGRSKPEQLVLHDDPAFLPDVNLTMLPDGVDLIIDDNGDLFTLDESIAISSLNFERAGSVHSLGQIGSQVGSVPGSPRHGLMIPTSDTMAGDYGFLPGGSSSLVGGDDEGDRFLDDVGFEFDANGEMREIETPKIPKAKDKLVSGGKSGKEYKKAPSVDRGSRLNSEDIAQQVLLEHAEGRGEDLNRSHMLDGDETYAPPDDDIFDIAAEPFLPASKEPSKETSKELSASTTIAEESAPSGRRRAVRTTAPIIDNVTEIRSAEMREWRENYLNNMNAAIKKSQTMKDARKAKGNARVMLFDVGLFGELKNPLLKQLFSTKALLESLNATFEGRKRKGTEDSQSKERRIRARVSGGPEEEMGLAQNLADEYELPMEGGDDVEIGDTEIEIGREAPEIGNDDIRPSSQATLPWNLMSERRSRAGSVAMSEGRLPSVGGFPSSSAGGSQIDFPSMRRRSSKLGAIKGGFERLSIIGSPIGERDEDVEDLDREFPQGEEMEFEYFGAGANVDTQTAQDSQWLAATVEQESTNFFEFVKAEQEKSKRTAEENDEEPVDFLTFEQLLDPTQNGRIVAAQAFHHTLLLATKGLICVTQEEPYGTIQLSILEF</sequence>
<dbReference type="InParanoid" id="A0A3N4KUE2"/>
<evidence type="ECO:0000256" key="3">
    <source>
        <dbReference type="ARBA" id="ARBA00023242"/>
    </source>
</evidence>
<dbReference type="InterPro" id="IPR006910">
    <property type="entry name" value="Rad21_Rec8_N"/>
</dbReference>
<dbReference type="InterPro" id="IPR023093">
    <property type="entry name" value="ScpA-like_C"/>
</dbReference>
<protein>
    <recommendedName>
        <fullName evidence="9">Rad21/Rec8-like protein N-terminal domain-containing protein</fullName>
    </recommendedName>
</protein>
<dbReference type="GO" id="GO:0030892">
    <property type="term" value="C:mitotic cohesin complex"/>
    <property type="evidence" value="ECO:0007669"/>
    <property type="project" value="TreeGrafter"/>
</dbReference>
<evidence type="ECO:0000259" key="6">
    <source>
        <dbReference type="Pfam" id="PF04825"/>
    </source>
</evidence>
<keyword evidence="8" id="KW-1185">Reference proteome</keyword>
<proteinExistence type="inferred from homology"/>
<name>A0A3N4KUE2_9PEZI</name>
<dbReference type="OrthoDB" id="5427633at2759"/>
<dbReference type="InterPro" id="IPR006909">
    <property type="entry name" value="Rad21/Rec8_C_eu"/>
</dbReference>
<dbReference type="InterPro" id="IPR036390">
    <property type="entry name" value="WH_DNA-bd_sf"/>
</dbReference>
<accession>A0A3N4KUE2</accession>
<evidence type="ECO:0000313" key="8">
    <source>
        <dbReference type="Proteomes" id="UP000277580"/>
    </source>
</evidence>
<dbReference type="STRING" id="1392247.A0A3N4KUE2"/>